<feature type="domain" description="CSD" evidence="2">
    <location>
        <begin position="2"/>
        <end position="67"/>
    </location>
</feature>
<dbReference type="SMART" id="SM00357">
    <property type="entry name" value="CSP"/>
    <property type="match status" value="1"/>
</dbReference>
<proteinExistence type="predicted"/>
<dbReference type="EMBL" id="MLJW01000131">
    <property type="protein sequence ID" value="OIQ97541.1"/>
    <property type="molecule type" value="Genomic_DNA"/>
</dbReference>
<organism evidence="3">
    <name type="scientific">mine drainage metagenome</name>
    <dbReference type="NCBI Taxonomy" id="410659"/>
    <lineage>
        <taxon>unclassified sequences</taxon>
        <taxon>metagenomes</taxon>
        <taxon>ecological metagenomes</taxon>
    </lineage>
</organism>
<dbReference type="InterPro" id="IPR011129">
    <property type="entry name" value="CSD"/>
</dbReference>
<reference evidence="3" key="1">
    <citation type="submission" date="2016-10" db="EMBL/GenBank/DDBJ databases">
        <title>Sequence of Gallionella enrichment culture.</title>
        <authorList>
            <person name="Poehlein A."/>
            <person name="Muehling M."/>
            <person name="Daniel R."/>
        </authorList>
    </citation>
    <scope>NUCLEOTIDE SEQUENCE</scope>
</reference>
<dbReference type="SUPFAM" id="SSF50249">
    <property type="entry name" value="Nucleic acid-binding proteins"/>
    <property type="match status" value="1"/>
</dbReference>
<dbReference type="PROSITE" id="PS51857">
    <property type="entry name" value="CSD_2"/>
    <property type="match status" value="1"/>
</dbReference>
<comment type="caution">
    <text evidence="3">The sequence shown here is derived from an EMBL/GenBank/DDBJ whole genome shotgun (WGS) entry which is preliminary data.</text>
</comment>
<name>A0A1J5SBE1_9ZZZZ</name>
<evidence type="ECO:0000259" key="2">
    <source>
        <dbReference type="PROSITE" id="PS51857"/>
    </source>
</evidence>
<evidence type="ECO:0000313" key="3">
    <source>
        <dbReference type="EMBL" id="OIQ97541.1"/>
    </source>
</evidence>
<gene>
    <name evidence="3" type="primary">cspA_7</name>
    <name evidence="3" type="ORF">GALL_204250</name>
</gene>
<dbReference type="InterPro" id="IPR008613">
    <property type="entry name" value="Excalibur_Ca-bd_domain"/>
</dbReference>
<accession>A0A1J5SBE1</accession>
<dbReference type="AlphaFoldDB" id="A0A1J5SBE1"/>
<evidence type="ECO:0000256" key="1">
    <source>
        <dbReference type="SAM" id="Phobius"/>
    </source>
</evidence>
<protein>
    <submittedName>
        <fullName evidence="3">Cold shock-like protein CspA</fullName>
    </submittedName>
</protein>
<feature type="transmembrane region" description="Helical" evidence="1">
    <location>
        <begin position="120"/>
        <end position="137"/>
    </location>
</feature>
<dbReference type="Pfam" id="PF00313">
    <property type="entry name" value="CSD"/>
    <property type="match status" value="1"/>
</dbReference>
<dbReference type="Pfam" id="PF05901">
    <property type="entry name" value="Excalibur"/>
    <property type="match status" value="1"/>
</dbReference>
<keyword evidence="1" id="KW-1133">Transmembrane helix</keyword>
<sequence length="225" mass="24808">MRNQGVIAKWFDDKGYGFVSTDGVSEKIFAHISAFPKGSARPIVGEVISFEAVTDGKKGLQASNILYVNRPEDATAHIELTLSPPLHSHKKRASVYNQERKQLQKHAGYKGQNKTGGSNFLIILLVVVISYFVWNSYVKSDASISKIVQEIKQPVSTETTSIVEDEKMSFGSDVHSNNVFQCAGKSHCSEMTSCEEAIYYLKHCPGTIMDGDGDGLPCEDQWCGH</sequence>
<keyword evidence="1" id="KW-0472">Membrane</keyword>
<dbReference type="InterPro" id="IPR002059">
    <property type="entry name" value="CSP_DNA-bd"/>
</dbReference>
<keyword evidence="1" id="KW-0812">Transmembrane</keyword>
<dbReference type="GO" id="GO:0003676">
    <property type="term" value="F:nucleic acid binding"/>
    <property type="evidence" value="ECO:0007669"/>
    <property type="project" value="InterPro"/>
</dbReference>
<dbReference type="Gene3D" id="2.40.50.140">
    <property type="entry name" value="Nucleic acid-binding proteins"/>
    <property type="match status" value="1"/>
</dbReference>
<dbReference type="InterPro" id="IPR012340">
    <property type="entry name" value="NA-bd_OB-fold"/>
</dbReference>
<dbReference type="CDD" id="cd04458">
    <property type="entry name" value="CSP_CDS"/>
    <property type="match status" value="1"/>
</dbReference>